<sequence>MNKTQKTVSRRNLIKGLGVVGLLPMTKVNQLLAATSEAPLRVLFVALQHGWGTSNRPMTVEGEDFAFPDGLDPFNSIKSQCTVVDGLMGLGEWGNNHDLSYADILTGGVPYGVTSSAFDGHMPLSVTPSIDYLLEQKSGLPAYRFSAGYRSWGVQYHPLSFDHNSTILPFYTTAISAYDSLFKNLTDAELSGESVQSQEAEMLSKVFQFVRAPAQRQLDSVPLAEKDKLERYLLAVEHLESKNETAAGYSGSERLSAMPVKGQSRLEDLDHYLDMMKVAFANGLTTTGVVGIGDIHSITDFHHTHAHAVTDTWWDTRREFSQSIVNFANALDQITDFDGSSLLDNTLIVMTGEVGDGKHNLINKGHLMVGGGNHLNVGRVIKPERLGKTEARALLREDANGALQPQLRWSTTASSRTNADLFRDIGNLAGLNLSEFGLPSQNRGDVL</sequence>
<evidence type="ECO:0000313" key="1">
    <source>
        <dbReference type="EMBL" id="BCD98049.1"/>
    </source>
</evidence>
<reference evidence="2 3" key="1">
    <citation type="journal article" date="2022" name="IScience">
        <title>An ultrasensitive nanofiber-based assay for enzymatic hydrolysis and deep-sea microbial degradation of cellulose.</title>
        <authorList>
            <person name="Tsudome M."/>
            <person name="Tachioka M."/>
            <person name="Miyazaki M."/>
            <person name="Uchimura K."/>
            <person name="Tsuda M."/>
            <person name="Takaki Y."/>
            <person name="Deguchi S."/>
        </authorList>
    </citation>
    <scope>NUCLEOTIDE SEQUENCE [LARGE SCALE GENOMIC DNA]</scope>
    <source>
        <strain evidence="2 3">GE09</strain>
    </source>
</reference>
<gene>
    <name evidence="1" type="ORF">MARGE09_P2250</name>
    <name evidence="2" type="ORF">MARGE09_P2461</name>
</gene>
<dbReference type="EMBL" id="AP023086">
    <property type="protein sequence ID" value="BCD98049.1"/>
    <property type="molecule type" value="Genomic_DNA"/>
</dbReference>
<accession>A0AAN1WIJ9</accession>
<evidence type="ECO:0008006" key="4">
    <source>
        <dbReference type="Google" id="ProtNLM"/>
    </source>
</evidence>
<organism evidence="2 3">
    <name type="scientific">Marinagarivorans cellulosilyticus</name>
    <dbReference type="NCBI Taxonomy" id="2721545"/>
    <lineage>
        <taxon>Bacteria</taxon>
        <taxon>Pseudomonadati</taxon>
        <taxon>Pseudomonadota</taxon>
        <taxon>Gammaproteobacteria</taxon>
        <taxon>Cellvibrionales</taxon>
        <taxon>Cellvibrionaceae</taxon>
        <taxon>Marinagarivorans</taxon>
    </lineage>
</organism>
<evidence type="ECO:0000313" key="3">
    <source>
        <dbReference type="Proteomes" id="UP001320119"/>
    </source>
</evidence>
<dbReference type="Pfam" id="PF07586">
    <property type="entry name" value="HXXSHH"/>
    <property type="match status" value="1"/>
</dbReference>
<dbReference type="Proteomes" id="UP001320119">
    <property type="component" value="Chromosome"/>
</dbReference>
<dbReference type="AlphaFoldDB" id="A0AAN1WIJ9"/>
<dbReference type="EMBL" id="AP023086">
    <property type="protein sequence ID" value="BCD98260.1"/>
    <property type="molecule type" value="Genomic_DNA"/>
</dbReference>
<dbReference type="KEGG" id="marq:MARGE09_P2461"/>
<dbReference type="KEGG" id="marq:MARGE09_P2250"/>
<name>A0AAN1WIJ9_9GAMM</name>
<keyword evidence="3" id="KW-1185">Reference proteome</keyword>
<dbReference type="RefSeq" id="WP_236982127.1">
    <property type="nucleotide sequence ID" value="NZ_AP023086.1"/>
</dbReference>
<evidence type="ECO:0000313" key="2">
    <source>
        <dbReference type="EMBL" id="BCD98260.1"/>
    </source>
</evidence>
<dbReference type="InterPro" id="IPR011447">
    <property type="entry name" value="DUF1552"/>
</dbReference>
<proteinExistence type="predicted"/>
<protein>
    <recommendedName>
        <fullName evidence="4">DUF1552 domain-containing protein</fullName>
    </recommendedName>
</protein>